<evidence type="ECO:0000313" key="2">
    <source>
        <dbReference type="Proteomes" id="UP000805193"/>
    </source>
</evidence>
<dbReference type="Proteomes" id="UP000805193">
    <property type="component" value="Unassembled WGS sequence"/>
</dbReference>
<keyword evidence="2" id="KW-1185">Reference proteome</keyword>
<protein>
    <submittedName>
        <fullName evidence="1">Uncharacterized protein</fullName>
    </submittedName>
</protein>
<comment type="caution">
    <text evidence="1">The sequence shown here is derived from an EMBL/GenBank/DDBJ whole genome shotgun (WGS) entry which is preliminary data.</text>
</comment>
<gene>
    <name evidence="1" type="ORF">HPB47_015637</name>
</gene>
<name>A0AC60QVJ5_IXOPE</name>
<accession>A0AC60QVJ5</accession>
<dbReference type="EMBL" id="JABSTQ010004299">
    <property type="protein sequence ID" value="KAG0442673.1"/>
    <property type="molecule type" value="Genomic_DNA"/>
</dbReference>
<sequence>MTKSSVLLLGKMIEMMKAIEAMFHRQTVKICDSVTHIIQHLSYVALFAVSNAKKRLVSDKVSDKKYSEQTGFLSSLVLAEKCLNGPATKERRLVIHLAIAVGVQMKSFKEEEILLSLGHAQAGPDWRVARKTAGGL</sequence>
<organism evidence="1 2">
    <name type="scientific">Ixodes persulcatus</name>
    <name type="common">Taiga tick</name>
    <dbReference type="NCBI Taxonomy" id="34615"/>
    <lineage>
        <taxon>Eukaryota</taxon>
        <taxon>Metazoa</taxon>
        <taxon>Ecdysozoa</taxon>
        <taxon>Arthropoda</taxon>
        <taxon>Chelicerata</taxon>
        <taxon>Arachnida</taxon>
        <taxon>Acari</taxon>
        <taxon>Parasitiformes</taxon>
        <taxon>Ixodida</taxon>
        <taxon>Ixodoidea</taxon>
        <taxon>Ixodidae</taxon>
        <taxon>Ixodinae</taxon>
        <taxon>Ixodes</taxon>
    </lineage>
</organism>
<reference evidence="1 2" key="1">
    <citation type="journal article" date="2020" name="Cell">
        <title>Large-Scale Comparative Analyses of Tick Genomes Elucidate Their Genetic Diversity and Vector Capacities.</title>
        <authorList>
            <consortium name="Tick Genome and Microbiome Consortium (TIGMIC)"/>
            <person name="Jia N."/>
            <person name="Wang J."/>
            <person name="Shi W."/>
            <person name="Du L."/>
            <person name="Sun Y."/>
            <person name="Zhan W."/>
            <person name="Jiang J.F."/>
            <person name="Wang Q."/>
            <person name="Zhang B."/>
            <person name="Ji P."/>
            <person name="Bell-Sakyi L."/>
            <person name="Cui X.M."/>
            <person name="Yuan T.T."/>
            <person name="Jiang B.G."/>
            <person name="Yang W.F."/>
            <person name="Lam T.T."/>
            <person name="Chang Q.C."/>
            <person name="Ding S.J."/>
            <person name="Wang X.J."/>
            <person name="Zhu J.G."/>
            <person name="Ruan X.D."/>
            <person name="Zhao L."/>
            <person name="Wei J.T."/>
            <person name="Ye R.Z."/>
            <person name="Que T.C."/>
            <person name="Du C.H."/>
            <person name="Zhou Y.H."/>
            <person name="Cheng J.X."/>
            <person name="Dai P.F."/>
            <person name="Guo W.B."/>
            <person name="Han X.H."/>
            <person name="Huang E.J."/>
            <person name="Li L.F."/>
            <person name="Wei W."/>
            <person name="Gao Y.C."/>
            <person name="Liu J.Z."/>
            <person name="Shao H.Z."/>
            <person name="Wang X."/>
            <person name="Wang C.C."/>
            <person name="Yang T.C."/>
            <person name="Huo Q.B."/>
            <person name="Li W."/>
            <person name="Chen H.Y."/>
            <person name="Chen S.E."/>
            <person name="Zhou L.G."/>
            <person name="Ni X.B."/>
            <person name="Tian J.H."/>
            <person name="Sheng Y."/>
            <person name="Liu T."/>
            <person name="Pan Y.S."/>
            <person name="Xia L.Y."/>
            <person name="Li J."/>
            <person name="Zhao F."/>
            <person name="Cao W.C."/>
        </authorList>
    </citation>
    <scope>NUCLEOTIDE SEQUENCE [LARGE SCALE GENOMIC DNA]</scope>
    <source>
        <strain evidence="1">Iper-2018</strain>
    </source>
</reference>
<evidence type="ECO:0000313" key="1">
    <source>
        <dbReference type="EMBL" id="KAG0442673.1"/>
    </source>
</evidence>
<proteinExistence type="predicted"/>